<organism evidence="1 2">
    <name type="scientific">Mycobacterium marinum (strain ATCC BAA-535 / M)</name>
    <dbReference type="NCBI Taxonomy" id="216594"/>
    <lineage>
        <taxon>Bacteria</taxon>
        <taxon>Bacillati</taxon>
        <taxon>Actinomycetota</taxon>
        <taxon>Actinomycetes</taxon>
        <taxon>Mycobacteriales</taxon>
        <taxon>Mycobacteriaceae</taxon>
        <taxon>Mycobacterium</taxon>
        <taxon>Mycobacterium ulcerans group</taxon>
    </lineage>
</organism>
<evidence type="ECO:0000313" key="2">
    <source>
        <dbReference type="Proteomes" id="UP000001190"/>
    </source>
</evidence>
<dbReference type="EMBL" id="CP000854">
    <property type="protein sequence ID" value="ACC42999.1"/>
    <property type="molecule type" value="Genomic_DNA"/>
</dbReference>
<protein>
    <submittedName>
        <fullName evidence="1">Uncharacterized protein</fullName>
    </submittedName>
</protein>
<reference evidence="1 2" key="1">
    <citation type="journal article" date="2008" name="Genome Res.">
        <title>Insights from the complete genome sequence of Mycobacterium marinum on the evolution of Mycobacterium tuberculosis.</title>
        <authorList>
            <person name="Stinear T.P."/>
            <person name="Seemann T."/>
            <person name="Harrison P.F."/>
            <person name="Jenkin G.A."/>
            <person name="Davies J.K."/>
            <person name="Johnson P.D."/>
            <person name="Abdellah Z."/>
            <person name="Arrowsmith C."/>
            <person name="Chillingworth T."/>
            <person name="Churcher C."/>
            <person name="Clarke K."/>
            <person name="Cronin A."/>
            <person name="Davis P."/>
            <person name="Goodhead I."/>
            <person name="Holroyd N."/>
            <person name="Jagels K."/>
            <person name="Lord A."/>
            <person name="Moule S."/>
            <person name="Mungall K."/>
            <person name="Norbertczak H."/>
            <person name="Quail M.A."/>
            <person name="Rabbinowitsch E."/>
            <person name="Walker D."/>
            <person name="White B."/>
            <person name="Whitehead S."/>
            <person name="Small P.L."/>
            <person name="Brosch R."/>
            <person name="Ramakrishnan L."/>
            <person name="Fischbach M.A."/>
            <person name="Parkhill J."/>
            <person name="Cole S.T."/>
        </authorList>
    </citation>
    <scope>NUCLEOTIDE SEQUENCE [LARGE SCALE GENOMIC DNA]</scope>
    <source>
        <strain evidence="2">ATCC BAA-535 / M</strain>
    </source>
</reference>
<keyword evidence="2" id="KW-1185">Reference proteome</keyword>
<dbReference type="KEGG" id="mmi:MMAR_4596"/>
<evidence type="ECO:0000313" key="1">
    <source>
        <dbReference type="EMBL" id="ACC42999.1"/>
    </source>
</evidence>
<proteinExistence type="predicted"/>
<dbReference type="AlphaFoldDB" id="B2HEH4"/>
<name>B2HEH4_MYCMM</name>
<dbReference type="HOGENOM" id="CLU_871033_0_0_11"/>
<dbReference type="Proteomes" id="UP000001190">
    <property type="component" value="Chromosome"/>
</dbReference>
<sequence>MSQPDPMQLLTLLMNRAQTREILSRTEAKVKRGAQLRQWAMGVPRNLVDPASSIAQDNKDFLTNYLGGDIVSTTAVYPVMTAIDGLTSMAELIAGREASKDSHASSLLTLSRMAVESAATTIWLLSNTDRAARQNVSLRFNIAELNAQRGFQSFTQRWFERGAGKGQPIEYRKFLEHVRLHGERMKVLESERNKMPKVAVLDGVDVVRAAARWLDKQPPPHETEGPCGRDELGFEHVAMSFYNVSSGVVHGLKWLLDYMPNGEVDLHRAIVEGVNVSVSMAECAVALFEAQAQDWHNETDRPRLYPEALQPTVEQWAQLYPVEPAHR</sequence>
<gene>
    <name evidence="1" type="ordered locus">MMAR_4596</name>
</gene>
<accession>B2HEH4</accession>
<dbReference type="STRING" id="216594.MMAR_4596"/>
<dbReference type="eggNOG" id="ENOG503041R">
    <property type="taxonomic scope" value="Bacteria"/>
</dbReference>